<comment type="caution">
    <text evidence="1">The sequence shown here is derived from an EMBL/GenBank/DDBJ whole genome shotgun (WGS) entry which is preliminary data.</text>
</comment>
<evidence type="ECO:0000313" key="2">
    <source>
        <dbReference type="Proteomes" id="UP000193884"/>
    </source>
</evidence>
<evidence type="ECO:0000313" key="1">
    <source>
        <dbReference type="EMBL" id="OSJ21044.1"/>
    </source>
</evidence>
<proteinExistence type="predicted"/>
<dbReference type="EMBL" id="NAFK01000177">
    <property type="protein sequence ID" value="OSJ21044.1"/>
    <property type="molecule type" value="Genomic_DNA"/>
</dbReference>
<accession>A0ABX3WUI4</accession>
<reference evidence="1 2" key="1">
    <citation type="submission" date="2017-03" db="EMBL/GenBank/DDBJ databases">
        <title>Whole genome sequences of fourteen strains of Bradyrhizobium canariense and one strain of Bradyrhizobium japonicum isolated from Lupinus (Papilionoideae: Genisteae) species in Algeria.</title>
        <authorList>
            <person name="Crovadore J."/>
            <person name="Chekireb D."/>
            <person name="Brachmann A."/>
            <person name="Chablais R."/>
            <person name="Cochard B."/>
            <person name="Lefort F."/>
        </authorList>
    </citation>
    <scope>NUCLEOTIDE SEQUENCE [LARGE SCALE GENOMIC DNA]</scope>
    <source>
        <strain evidence="1 2">UBMAN05</strain>
    </source>
</reference>
<organism evidence="1 2">
    <name type="scientific">Bradyrhizobium canariense</name>
    <dbReference type="NCBI Taxonomy" id="255045"/>
    <lineage>
        <taxon>Bacteria</taxon>
        <taxon>Pseudomonadati</taxon>
        <taxon>Pseudomonadota</taxon>
        <taxon>Alphaproteobacteria</taxon>
        <taxon>Hyphomicrobiales</taxon>
        <taxon>Nitrobacteraceae</taxon>
        <taxon>Bradyrhizobium</taxon>
    </lineage>
</organism>
<name>A0ABX3WUI4_9BRAD</name>
<sequence>MSFRFITKSIRTYLIDRPVAVVLIVAPFLLKLGKSSPVAQWLSVVTRVSLLLSAFTDHSTALAGFIRASLQWVDRALGVISITAPSAFHVTGPDAGYSWVFAAAVLLTTSALNAPEVSAARRANLNMPTRRRGSVRLSGSKEQTQ</sequence>
<protein>
    <submittedName>
        <fullName evidence="1">Uncharacterized protein</fullName>
    </submittedName>
</protein>
<dbReference type="RefSeq" id="WP_085385673.1">
    <property type="nucleotide sequence ID" value="NZ_NAFJ01000157.1"/>
</dbReference>
<gene>
    <name evidence="1" type="ORF">BST63_35535</name>
</gene>
<keyword evidence="2" id="KW-1185">Reference proteome</keyword>
<dbReference type="Proteomes" id="UP000193884">
    <property type="component" value="Unassembled WGS sequence"/>
</dbReference>